<accession>V6IW92</accession>
<dbReference type="eggNOG" id="COG0392">
    <property type="taxonomic scope" value="Bacteria"/>
</dbReference>
<dbReference type="GO" id="GO:0006629">
    <property type="term" value="P:lipid metabolic process"/>
    <property type="evidence" value="ECO:0007669"/>
    <property type="project" value="UniProtKB-KW"/>
</dbReference>
<feature type="transmembrane region" description="Helical" evidence="6">
    <location>
        <begin position="147"/>
        <end position="170"/>
    </location>
</feature>
<feature type="transmembrane region" description="Helical" evidence="6">
    <location>
        <begin position="263"/>
        <end position="289"/>
    </location>
</feature>
<dbReference type="OrthoDB" id="144616at2"/>
<evidence type="ECO:0000313" key="7">
    <source>
        <dbReference type="EMBL" id="EST10801.1"/>
    </source>
</evidence>
<dbReference type="STRING" id="1395513.P343_14480"/>
<keyword evidence="2" id="KW-1003">Cell membrane</keyword>
<comment type="function">
    <text evidence="6">Catalyzes the transfer of a lysyl group from L-lysyl-tRNA(Lys) to membrane-bound phosphatidylglycerol (PG), which produces lysylphosphatidylglycerol (LPG), a major component of the bacterial membrane with a positive net charge. LPG synthesis contributes to bacterial virulence as it is involved in the resistance mechanism against cationic antimicrobial peptides (CAMP) produces by the host's immune system (defensins, cathelicidins) and by the competing microorganisms.</text>
</comment>
<dbReference type="GO" id="GO:0046677">
    <property type="term" value="P:response to antibiotic"/>
    <property type="evidence" value="ECO:0007669"/>
    <property type="project" value="UniProtKB-KW"/>
</dbReference>
<dbReference type="EC" id="2.3.2.3" evidence="6"/>
<evidence type="ECO:0000256" key="1">
    <source>
        <dbReference type="ARBA" id="ARBA00004651"/>
    </source>
</evidence>
<comment type="similarity">
    <text evidence="6">Belongs to the LPG synthase family.</text>
</comment>
<evidence type="ECO:0000256" key="3">
    <source>
        <dbReference type="ARBA" id="ARBA00022692"/>
    </source>
</evidence>
<feature type="transmembrane region" description="Helical" evidence="6">
    <location>
        <begin position="115"/>
        <end position="135"/>
    </location>
</feature>
<organism evidence="7 8">
    <name type="scientific">Sporolactobacillus laevolacticus DSM 442</name>
    <dbReference type="NCBI Taxonomy" id="1395513"/>
    <lineage>
        <taxon>Bacteria</taxon>
        <taxon>Bacillati</taxon>
        <taxon>Bacillota</taxon>
        <taxon>Bacilli</taxon>
        <taxon>Bacillales</taxon>
        <taxon>Sporolactobacillaceae</taxon>
        <taxon>Sporolactobacillus</taxon>
    </lineage>
</organism>
<proteinExistence type="inferred from homology"/>
<keyword evidence="6" id="KW-0046">Antibiotic resistance</keyword>
<keyword evidence="6" id="KW-0808">Transferase</keyword>
<evidence type="ECO:0000313" key="8">
    <source>
        <dbReference type="Proteomes" id="UP000018296"/>
    </source>
</evidence>
<comment type="subcellular location">
    <subcellularLocation>
        <location evidence="1 6">Cell membrane</location>
        <topology evidence="1 6">Multi-pass membrane protein</topology>
    </subcellularLocation>
</comment>
<dbReference type="InterPro" id="IPR022791">
    <property type="entry name" value="L-PG_synthase/AglD"/>
</dbReference>
<dbReference type="GO" id="GO:0005886">
    <property type="term" value="C:plasma membrane"/>
    <property type="evidence" value="ECO:0007669"/>
    <property type="project" value="UniProtKB-SubCell"/>
</dbReference>
<keyword evidence="4 6" id="KW-1133">Transmembrane helix</keyword>
<dbReference type="EMBL" id="AWTC01000016">
    <property type="protein sequence ID" value="EST10801.1"/>
    <property type="molecule type" value="Genomic_DNA"/>
</dbReference>
<feature type="transmembrane region" description="Helical" evidence="6">
    <location>
        <begin position="36"/>
        <end position="55"/>
    </location>
</feature>
<dbReference type="PANTHER" id="PTHR39087">
    <property type="entry name" value="UPF0104 MEMBRANE PROTEIN MJ1595"/>
    <property type="match status" value="1"/>
</dbReference>
<dbReference type="Proteomes" id="UP000018296">
    <property type="component" value="Unassembled WGS sequence"/>
</dbReference>
<feature type="transmembrane region" description="Helical" evidence="6">
    <location>
        <begin position="6"/>
        <end position="24"/>
    </location>
</feature>
<evidence type="ECO:0000256" key="5">
    <source>
        <dbReference type="ARBA" id="ARBA00023136"/>
    </source>
</evidence>
<keyword evidence="6" id="KW-0443">Lipid metabolism</keyword>
<feature type="transmembrane region" description="Helical" evidence="6">
    <location>
        <begin position="239"/>
        <end position="257"/>
    </location>
</feature>
<keyword evidence="3 6" id="KW-0812">Transmembrane</keyword>
<dbReference type="PATRIC" id="fig|1395513.3.peg.2941"/>
<sequence length="303" mass="33140">MTTKTKIKLLFGILITLLIIYYSFKTLSHFDLKTTLHANINWFLVFVSVIITLYSNYVRGLSYTLGIDPNINRLTALQVVVIGHAANMILPLHIGDGLRFAFFPSNYSALQRTKLVMVPAIADSVAIIVLSMLAVPFSGFKDPSIVSVLWILFFSCVALSLLLVACVLFIPRIRNYVRSYLTVGLLNMMLWVLFSYVLLLLATWLGLAACGFGFAASFPLSLAVFAVTNLISFIPSSPGAIGLFEYGVIVGLAGLGINQGEALLAGLVLHLILYAALLPQGLVLYLIALHGKYGEAVKKILRH</sequence>
<feature type="transmembrane region" description="Helical" evidence="6">
    <location>
        <begin position="177"/>
        <end position="198"/>
    </location>
</feature>
<comment type="caution">
    <text evidence="7">The sequence shown here is derived from an EMBL/GenBank/DDBJ whole genome shotgun (WGS) entry which is preliminary data.</text>
</comment>
<dbReference type="RefSeq" id="WP_023511123.1">
    <property type="nucleotide sequence ID" value="NZ_AWTC01000016.1"/>
</dbReference>
<gene>
    <name evidence="6" type="primary">mprF</name>
    <name evidence="7" type="ORF">P343_14480</name>
</gene>
<keyword evidence="8" id="KW-1185">Reference proteome</keyword>
<feature type="transmembrane region" description="Helical" evidence="6">
    <location>
        <begin position="204"/>
        <end position="227"/>
    </location>
</feature>
<protein>
    <recommendedName>
        <fullName evidence="6">Phosphatidylglycerol lysyltransferase</fullName>
        <ecNumber evidence="6">2.3.2.3</ecNumber>
    </recommendedName>
    <alternativeName>
        <fullName evidence="6">Lysylphosphatidylglycerol synthase</fullName>
    </alternativeName>
</protein>
<reference evidence="7 8" key="1">
    <citation type="journal article" date="2013" name="Genome Announc.">
        <title>Genome Sequence of Sporolactobacillus laevolacticus DSM442, an Efficient Polymer-Grade D-Lactate Producer from Agricultural Waste Cottonseed as a Nitrogen Source.</title>
        <authorList>
            <person name="Wang H."/>
            <person name="Wang L."/>
            <person name="Ju J."/>
            <person name="Yu B."/>
            <person name="Ma Y."/>
        </authorList>
    </citation>
    <scope>NUCLEOTIDE SEQUENCE [LARGE SCALE GENOMIC DNA]</scope>
    <source>
        <strain evidence="7 8">DSM 442</strain>
    </source>
</reference>
<evidence type="ECO:0000256" key="4">
    <source>
        <dbReference type="ARBA" id="ARBA00022989"/>
    </source>
</evidence>
<name>V6IW92_9BACL</name>
<comment type="catalytic activity">
    <reaction evidence="6">
        <text>L-lysyl-tRNA(Lys) + a 1,2-diacyl-sn-glycero-3-phospho-(1'-sn-glycerol) = a 1,2-diacyl-sn-glycero-3-phospho-1'-(3'-O-L-lysyl)-sn-glycerol + tRNA(Lys)</text>
        <dbReference type="Rhea" id="RHEA:10668"/>
        <dbReference type="Rhea" id="RHEA-COMP:9696"/>
        <dbReference type="Rhea" id="RHEA-COMP:9697"/>
        <dbReference type="ChEBI" id="CHEBI:64716"/>
        <dbReference type="ChEBI" id="CHEBI:75792"/>
        <dbReference type="ChEBI" id="CHEBI:78442"/>
        <dbReference type="ChEBI" id="CHEBI:78529"/>
        <dbReference type="EC" id="2.3.2.3"/>
    </reaction>
</comment>
<dbReference type="AlphaFoldDB" id="V6IW92"/>
<keyword evidence="5 6" id="KW-0472">Membrane</keyword>
<evidence type="ECO:0000256" key="2">
    <source>
        <dbReference type="ARBA" id="ARBA00022475"/>
    </source>
</evidence>
<dbReference type="Pfam" id="PF03706">
    <property type="entry name" value="LPG_synthase_TM"/>
    <property type="match status" value="1"/>
</dbReference>
<dbReference type="GO" id="GO:0050071">
    <property type="term" value="F:phosphatidylglycerol lysyltransferase activity"/>
    <property type="evidence" value="ECO:0007669"/>
    <property type="project" value="UniProtKB-EC"/>
</dbReference>
<evidence type="ECO:0000256" key="6">
    <source>
        <dbReference type="RuleBase" id="RU363042"/>
    </source>
</evidence>
<dbReference type="PANTHER" id="PTHR39087:SF2">
    <property type="entry name" value="UPF0104 MEMBRANE PROTEIN MJ1595"/>
    <property type="match status" value="1"/>
</dbReference>